<dbReference type="GO" id="GO:0005886">
    <property type="term" value="C:plasma membrane"/>
    <property type="evidence" value="ECO:0007669"/>
    <property type="project" value="TreeGrafter"/>
</dbReference>
<dbReference type="SUPFAM" id="SSF90123">
    <property type="entry name" value="ABC transporter transmembrane region"/>
    <property type="match status" value="2"/>
</dbReference>
<feature type="transmembrane region" description="Helical" evidence="8">
    <location>
        <begin position="860"/>
        <end position="880"/>
    </location>
</feature>
<dbReference type="Pfam" id="PF00005">
    <property type="entry name" value="ABC_tran"/>
    <property type="match status" value="2"/>
</dbReference>
<dbReference type="Pfam" id="PF00664">
    <property type="entry name" value="ABC_membrane"/>
    <property type="match status" value="3"/>
</dbReference>
<feature type="transmembrane region" description="Helical" evidence="8">
    <location>
        <begin position="288"/>
        <end position="308"/>
    </location>
</feature>
<keyword evidence="3 8" id="KW-0812">Transmembrane</keyword>
<comment type="caution">
    <text evidence="11">The sequence shown here is derived from an EMBL/GenBank/DDBJ whole genome shotgun (WGS) entry which is preliminary data.</text>
</comment>
<feature type="transmembrane region" description="Helical" evidence="8">
    <location>
        <begin position="677"/>
        <end position="696"/>
    </location>
</feature>
<protein>
    <recommendedName>
        <fullName evidence="13">Multidrug resistance-associated protein 4</fullName>
    </recommendedName>
</protein>
<dbReference type="Proteomes" id="UP001214576">
    <property type="component" value="Unassembled WGS sequence"/>
</dbReference>
<keyword evidence="6 8" id="KW-1133">Transmembrane helix</keyword>
<evidence type="ECO:0000256" key="8">
    <source>
        <dbReference type="SAM" id="Phobius"/>
    </source>
</evidence>
<dbReference type="Gene3D" id="1.20.1560.10">
    <property type="entry name" value="ABC transporter type 1, transmembrane domain"/>
    <property type="match status" value="2"/>
</dbReference>
<dbReference type="AlphaFoldDB" id="A0AAD4U236"/>
<keyword evidence="4" id="KW-0547">Nucleotide-binding</keyword>
<evidence type="ECO:0000313" key="11">
    <source>
        <dbReference type="EMBL" id="KAI4538923.1"/>
    </source>
</evidence>
<dbReference type="FunFam" id="3.40.50.300:FF:000482">
    <property type="entry name" value="Multidrug resistance-associated protein member 4"/>
    <property type="match status" value="1"/>
</dbReference>
<keyword evidence="12" id="KW-1185">Reference proteome</keyword>
<dbReference type="InterPro" id="IPR027417">
    <property type="entry name" value="P-loop_NTPase"/>
</dbReference>
<keyword evidence="2" id="KW-0813">Transport</keyword>
<dbReference type="PROSITE" id="PS00211">
    <property type="entry name" value="ABC_TRANSPORTER_1"/>
    <property type="match status" value="1"/>
</dbReference>
<feature type="domain" description="ABC transmembrane type-1" evidence="10">
    <location>
        <begin position="681"/>
        <end position="859"/>
    </location>
</feature>
<dbReference type="InterPro" id="IPR003439">
    <property type="entry name" value="ABC_transporter-like_ATP-bd"/>
</dbReference>
<dbReference type="SUPFAM" id="SSF52540">
    <property type="entry name" value="P-loop containing nucleoside triphosphate hydrolases"/>
    <property type="match status" value="2"/>
</dbReference>
<dbReference type="InterPro" id="IPR036640">
    <property type="entry name" value="ABC1_TM_sf"/>
</dbReference>
<evidence type="ECO:0000256" key="1">
    <source>
        <dbReference type="ARBA" id="ARBA00004370"/>
    </source>
</evidence>
<sequence>MLPVSAEVKTSPLQKANFCSRLFVWWINPLFKIGHKRKLEPDDMYSVLPEDHSQHLGEELQGYWDQEVKRAQKDARKPSLVKAIIECYWKSYLIWGMFTFLEEGTRVVQPIFLGKMISYVENYDPTDSAALHEAYGCTAGLSACVLVWAVLHHLYFYHIQRLGMRLRVAVCHMIYRKALRLSSSAMGKTTTGQVVNLLSNDVNRFDQNIVAVGQICVVVDTSLSSINSSNMKSKTAALTDKRIRTMSEVITGIRTIKMNAWEKSFIDRITRLRSKEISKILKSSYLRGMNLASFFTVSKIMIFVTFITNELLDNRITASQVFVVVTLFEALRFSSTLYFPMAIEKVSEAVVSIQRIKNFLLLDEITQCYPLLPSDGKTIVDVQAFTASWEKASETPTLQGLSFTVRPGEVLAVVGPVGAGKSSLLSALLGELPPSQGKVSVHGRIAYVSQQPWVFPGTIKSNILFGKKYEEDRYEEVIRACALEEDLQLLEEGDLTEIGDRGTPLSEGQKARVSLARAVYQDADIYLLDDPLSAVDAGVSRHLFEQCIYQALQEKITILVTHQLQHLKDASQILILKDGKMVERGTYSEFQKSGINVFSLFEKGNELSEPSPGPAAPTAISESLVQSFQSPSPSLKDAAPEDQETEKIQVVLPLEDHLKGKVDFKTYKNYFTAGADWPVIIFLILVNIIAQVAYVLQDWWLAYWANVQSDLYLGGYLKEDEDVVFILNWCLGVYSGLTVSTVLFGITRSLLIFYILVNSSRALHNKMVESILRAPVLFFHRNPIGRILNRFSKDVGHMDDLLPLIFLDFIQTFLLMIGVVGVMVAAIPWIAIPVIPLGIISFFLRRYFLETSRDVKRLECTNVICAIFVTVVAFGALILVECKYRCEYLWSKDQMISVERVIEYTDLVKEASWELEYRPPPSWPNKGLISFNNVNFRHKLDGPLVLRNIYADFYQGLKVGIVGRSGAGKSSLTAALFRLSEPEGGILIDGILTTSIGLHDLRKKMSVALQVQLKESIESLPAKMNTELAESGLNLSVGQKQLVCLARALLRKNQILILDKATSYVDPRTDEFIQKKICERFAQCTVVIIAHRLSTVIDSDWIMLENSLEMNDEESKPGTGNSDSTSLVYSQSYDVMFFMFLPQHNLLSVEFFPEKSKPETVVISPPGKHKTAHT</sequence>
<feature type="domain" description="ABC transmembrane type-1" evidence="10">
    <location>
        <begin position="98"/>
        <end position="328"/>
    </location>
</feature>
<dbReference type="EMBL" id="JAKZEL010000012">
    <property type="protein sequence ID" value="KAI4538923.1"/>
    <property type="molecule type" value="Genomic_DNA"/>
</dbReference>
<evidence type="ECO:0000256" key="7">
    <source>
        <dbReference type="ARBA" id="ARBA00023136"/>
    </source>
</evidence>
<dbReference type="InterPro" id="IPR050173">
    <property type="entry name" value="ABC_transporter_C-like"/>
</dbReference>
<dbReference type="GO" id="GO:0005524">
    <property type="term" value="F:ATP binding"/>
    <property type="evidence" value="ECO:0007669"/>
    <property type="project" value="UniProtKB-KW"/>
</dbReference>
<evidence type="ECO:0000259" key="10">
    <source>
        <dbReference type="PROSITE" id="PS50929"/>
    </source>
</evidence>
<evidence type="ECO:0000259" key="9">
    <source>
        <dbReference type="PROSITE" id="PS50893"/>
    </source>
</evidence>
<dbReference type="PANTHER" id="PTHR24223">
    <property type="entry name" value="ATP-BINDING CASSETTE SUB-FAMILY C"/>
    <property type="match status" value="1"/>
</dbReference>
<dbReference type="InterPro" id="IPR003593">
    <property type="entry name" value="AAA+_ATPase"/>
</dbReference>
<dbReference type="GO" id="GO:0016887">
    <property type="term" value="F:ATP hydrolysis activity"/>
    <property type="evidence" value="ECO:0007669"/>
    <property type="project" value="InterPro"/>
</dbReference>
<feature type="transmembrane region" description="Helical" evidence="8">
    <location>
        <begin position="320"/>
        <end position="339"/>
    </location>
</feature>
<evidence type="ECO:0000256" key="4">
    <source>
        <dbReference type="ARBA" id="ARBA00022741"/>
    </source>
</evidence>
<proteinExistence type="predicted"/>
<dbReference type="SMART" id="SM00382">
    <property type="entry name" value="AAA"/>
    <property type="match status" value="2"/>
</dbReference>
<feature type="transmembrane region" description="Helical" evidence="8">
    <location>
        <begin position="826"/>
        <end position="848"/>
    </location>
</feature>
<evidence type="ECO:0000256" key="5">
    <source>
        <dbReference type="ARBA" id="ARBA00022840"/>
    </source>
</evidence>
<feature type="transmembrane region" description="Helical" evidence="8">
    <location>
        <begin position="139"/>
        <end position="157"/>
    </location>
</feature>
<gene>
    <name evidence="11" type="ORF">MG293_011190</name>
</gene>
<feature type="domain" description="ABC transporter" evidence="9">
    <location>
        <begin position="929"/>
        <end position="1132"/>
    </location>
</feature>
<evidence type="ECO:0000256" key="3">
    <source>
        <dbReference type="ARBA" id="ARBA00022692"/>
    </source>
</evidence>
<accession>A0AAD4U236</accession>
<dbReference type="PANTHER" id="PTHR24223:SF357">
    <property type="entry name" value="ATP-BINDING CASSETTE SUB-FAMILY C MEMBER 4"/>
    <property type="match status" value="1"/>
</dbReference>
<evidence type="ECO:0008006" key="13">
    <source>
        <dbReference type="Google" id="ProtNLM"/>
    </source>
</evidence>
<comment type="subcellular location">
    <subcellularLocation>
        <location evidence="1">Membrane</location>
    </subcellularLocation>
</comment>
<feature type="transmembrane region" description="Helical" evidence="8">
    <location>
        <begin position="726"/>
        <end position="757"/>
    </location>
</feature>
<name>A0AAD4U236_OVIAM</name>
<evidence type="ECO:0000256" key="2">
    <source>
        <dbReference type="ARBA" id="ARBA00022448"/>
    </source>
</evidence>
<keyword evidence="5" id="KW-0067">ATP-binding</keyword>
<dbReference type="PROSITE" id="PS50893">
    <property type="entry name" value="ABC_TRANSPORTER_2"/>
    <property type="match status" value="2"/>
</dbReference>
<dbReference type="Gene3D" id="3.40.50.300">
    <property type="entry name" value="P-loop containing nucleotide triphosphate hydrolases"/>
    <property type="match status" value="3"/>
</dbReference>
<keyword evidence="7 8" id="KW-0472">Membrane</keyword>
<feature type="transmembrane region" description="Helical" evidence="8">
    <location>
        <begin position="801"/>
        <end position="820"/>
    </location>
</feature>
<evidence type="ECO:0000313" key="12">
    <source>
        <dbReference type="Proteomes" id="UP001214576"/>
    </source>
</evidence>
<organism evidence="11 12">
    <name type="scientific">Ovis ammon polii</name>
    <dbReference type="NCBI Taxonomy" id="230172"/>
    <lineage>
        <taxon>Eukaryota</taxon>
        <taxon>Metazoa</taxon>
        <taxon>Chordata</taxon>
        <taxon>Craniata</taxon>
        <taxon>Vertebrata</taxon>
        <taxon>Euteleostomi</taxon>
        <taxon>Mammalia</taxon>
        <taxon>Eutheria</taxon>
        <taxon>Laurasiatheria</taxon>
        <taxon>Artiodactyla</taxon>
        <taxon>Ruminantia</taxon>
        <taxon>Pecora</taxon>
        <taxon>Bovidae</taxon>
        <taxon>Caprinae</taxon>
        <taxon>Ovis</taxon>
    </lineage>
</organism>
<feature type="domain" description="ABC transporter" evidence="9">
    <location>
        <begin position="380"/>
        <end position="603"/>
    </location>
</feature>
<reference evidence="11" key="1">
    <citation type="submission" date="2022-03" db="EMBL/GenBank/DDBJ databases">
        <title>Genomic analyses of argali, domestic sheep and their hybrids provide insights into chromosomal evolution, heterosis and genetic basis of agronomic traits.</title>
        <authorList>
            <person name="Li M."/>
        </authorList>
    </citation>
    <scope>NUCLEOTIDE SEQUENCE</scope>
    <source>
        <strain evidence="11">CAU-MHL-2022a</strain>
        <tissue evidence="11">Skin</tissue>
    </source>
</reference>
<evidence type="ECO:0000256" key="6">
    <source>
        <dbReference type="ARBA" id="ARBA00022989"/>
    </source>
</evidence>
<dbReference type="PROSITE" id="PS50929">
    <property type="entry name" value="ABC_TM1F"/>
    <property type="match status" value="2"/>
</dbReference>
<dbReference type="GO" id="GO:0140359">
    <property type="term" value="F:ABC-type transporter activity"/>
    <property type="evidence" value="ECO:0007669"/>
    <property type="project" value="InterPro"/>
</dbReference>
<dbReference type="InterPro" id="IPR011527">
    <property type="entry name" value="ABC1_TM_dom"/>
</dbReference>
<dbReference type="CDD" id="cd03250">
    <property type="entry name" value="ABCC_MRP_domain1"/>
    <property type="match status" value="1"/>
</dbReference>
<dbReference type="InterPro" id="IPR017871">
    <property type="entry name" value="ABC_transporter-like_CS"/>
</dbReference>